<comment type="caution">
    <text evidence="1">The sequence shown here is derived from an EMBL/GenBank/DDBJ whole genome shotgun (WGS) entry which is preliminary data.</text>
</comment>
<gene>
    <name evidence="1" type="ORF">GKO46_12955</name>
</gene>
<evidence type="ECO:0000313" key="1">
    <source>
        <dbReference type="EMBL" id="MDG0867972.1"/>
    </source>
</evidence>
<proteinExistence type="predicted"/>
<evidence type="ECO:0008006" key="3">
    <source>
        <dbReference type="Google" id="ProtNLM"/>
    </source>
</evidence>
<dbReference type="Proteomes" id="UP001321249">
    <property type="component" value="Unassembled WGS sequence"/>
</dbReference>
<dbReference type="EMBL" id="WMBE01000005">
    <property type="protein sequence ID" value="MDG0867972.1"/>
    <property type="molecule type" value="Genomic_DNA"/>
</dbReference>
<sequence>MMTSIVRQHARSFLILGVLAIALVAFSTMQLRSAYADPYLDPPTVFLVPGDTLPSEECEYLGYDSQFKKDVENGGSWAGSGNFLLSDFAALDITADYNIGDGILYSWSSAVGIDAVVIKGGVEAYAYTYDPEATFGGSAPDADGPGVMTAPLIDGTQKGISHISFCYDRDVEVKKTVKTDWTETNTWDIAKGVSLSEGNYSDSVNIQMWAGQSAIAYYEVDVDHTKTDTYSVSGVITVSNPWDVDLKVDLVTDVGDGLSDVVVSGTIPVTLSQGDEVEFTYTAVSDGSNGTNTATATQDDGIKKSGSKPITFSADPDKVIGDRSVTLTDDEHNTELGGPIGLSTSGVFTYPVTYDCSTVVLVDTASISGLNTNLDDSASVDVDCYDLTVTKGGSGSYNRTYDWTIDKSGPTDEIELWNGTATNVEFDIVLDRTITDSDIIAGGSITIDNPSPWAVEVGLNDPYPGAALAAVSNVVDNGGGSFTVDAASLGTISWGVKPDDINDVIEVNDGADSLQSDNSVTVSYIGGVQGDGNGAIDDTAWADSHDWDWSEAIIGPTEVSIDDDLHSNGDSGVLTGDTSYSYSGEVSCDPDTHTNVATVLDGSGNTVTSDRHTVNIECYEPAVSKTVTADGTYDRDYDWTIAKTAYKYIEEAGGWNEFGDGIGDTVNLAAEGPGATVQYQLDISNTWSDALSDVSGTIEVSNGSGTLEANVVVSDPDVDSISLAASSDAGTTYNSTTGEATIPAGQTLVLDWTVDGSTASNGDGNYSGSNTALVTLTDNSTHYGTNEVNWDYGTGAAFTADGLAVLHDNLVDIATSQVTASGDPISAGITSLNGGDASTTLWYQSLFTRESTNCDTVVNVASLTNGVNVIDGAIDDAIVDVKCLEGDGNYTKGYWKTHATDGPAEKHRDDTWDLVPGGDVMTDEGTFDAPSGSAEATPFFSSGDSWHDAAYYTGSGNAYNQAASQYVAAVLNSLSNGSIDPVLTNEQWCELPSGDELWGEFELIPCQYAPSGTLVDAEFDGGVLWVATQWFGDVGSNTFVDPETGEVYTIEDIEGMKGKGAAKLKRAFKDLTRIAQILDASNNGAYADGYGGRVGADG</sequence>
<organism evidence="1 2">
    <name type="scientific">Candidatus Lucifugimonas marina</name>
    <dbReference type="NCBI Taxonomy" id="3038979"/>
    <lineage>
        <taxon>Bacteria</taxon>
        <taxon>Bacillati</taxon>
        <taxon>Chloroflexota</taxon>
        <taxon>Dehalococcoidia</taxon>
        <taxon>SAR202 cluster</taxon>
        <taxon>Candidatus Lucifugimonadales</taxon>
        <taxon>Candidatus Lucifugimonadaceae</taxon>
        <taxon>Candidatus Lucifugimonas</taxon>
    </lineage>
</organism>
<dbReference type="AlphaFoldDB" id="A0ABD4XTM2"/>
<evidence type="ECO:0000313" key="2">
    <source>
        <dbReference type="Proteomes" id="UP001321249"/>
    </source>
</evidence>
<protein>
    <recommendedName>
        <fullName evidence="3">Ig-like domain-containing protein</fullName>
    </recommendedName>
</protein>
<name>A0ABD4XTM2_9CHLR</name>
<reference evidence="1 2" key="1">
    <citation type="submission" date="2019-11" db="EMBL/GenBank/DDBJ databases">
        <authorList>
            <person name="Cho J.-C."/>
        </authorList>
    </citation>
    <scope>NUCLEOTIDE SEQUENCE [LARGE SCALE GENOMIC DNA]</scope>
    <source>
        <strain evidence="1 2">JH702</strain>
    </source>
</reference>
<dbReference type="RefSeq" id="WP_342836006.1">
    <property type="nucleotide sequence ID" value="NZ_WMBE01000005.1"/>
</dbReference>
<accession>A0ABD4XTM2</accession>